<dbReference type="FunCoup" id="C4R0N0">
    <property type="interactions" value="409"/>
</dbReference>
<dbReference type="InParanoid" id="C4R0N0"/>
<dbReference type="EMBL" id="FN392320">
    <property type="protein sequence ID" value="CAY69054.1"/>
    <property type="molecule type" value="Genomic_DNA"/>
</dbReference>
<dbReference type="GO" id="GO:0005737">
    <property type="term" value="C:cytoplasm"/>
    <property type="evidence" value="ECO:0007669"/>
    <property type="project" value="EnsemblFungi"/>
</dbReference>
<dbReference type="HOGENOM" id="CLU_100687_0_1_1"/>
<dbReference type="OrthoDB" id="15001at2759"/>
<sequence>MAPLTVIPLNDKTSKVDSTSFATPSVAIPSLPDTLREQKGPLSIASEINGKHPLEARLRNWEENEHNNRLETYRRIFGAGEPIKRQMELGIVDATDFKPTILGGPSNLHRNILLNKDTSIDWEDVYTGFDSVACPDMHTEMERKVGI</sequence>
<gene>
    <name evidence="3" type="ordered locus">PAS_chr2-1_0431</name>
</gene>
<keyword evidence="4" id="KW-1185">Reference proteome</keyword>
<evidence type="ECO:0000256" key="1">
    <source>
        <dbReference type="ARBA" id="ARBA00023186"/>
    </source>
</evidence>
<evidence type="ECO:0000256" key="2">
    <source>
        <dbReference type="ARBA" id="ARBA00043974"/>
    </source>
</evidence>
<dbReference type="OMA" id="MSMRIVP"/>
<dbReference type="PANTHER" id="PTHR12828">
    <property type="entry name" value="PROTEASOME MATURATION PROTEIN UMP1"/>
    <property type="match status" value="1"/>
</dbReference>
<protein>
    <submittedName>
        <fullName evidence="3">Short-lived chaperone required for correct maturation of the 20S proteasome</fullName>
    </submittedName>
</protein>
<accession>C4R0N0</accession>
<dbReference type="GO" id="GO:0006974">
    <property type="term" value="P:DNA damage response"/>
    <property type="evidence" value="ECO:0007669"/>
    <property type="project" value="EnsemblFungi"/>
</dbReference>
<dbReference type="Pfam" id="PF05348">
    <property type="entry name" value="UMP1"/>
    <property type="match status" value="1"/>
</dbReference>
<dbReference type="RefSeq" id="XP_002491334.1">
    <property type="nucleotide sequence ID" value="XM_002491289.1"/>
</dbReference>
<keyword evidence="1" id="KW-0143">Chaperone</keyword>
<reference evidence="3 4" key="1">
    <citation type="journal article" date="2009" name="Nat. Biotechnol.">
        <title>Genome sequence of the recombinant protein production host Pichia pastoris.</title>
        <authorList>
            <person name="De Schutter K."/>
            <person name="Lin Y.C."/>
            <person name="Tiels P."/>
            <person name="Van Hecke A."/>
            <person name="Glinka S."/>
            <person name="Weber-Lehmann J."/>
            <person name="Rouze P."/>
            <person name="Van de Peer Y."/>
            <person name="Callewaert N."/>
        </authorList>
    </citation>
    <scope>NUCLEOTIDE SEQUENCE [LARGE SCALE GENOMIC DNA]</scope>
    <source>
        <strain evidence="4">GS115 / ATCC 20864</strain>
    </source>
</reference>
<dbReference type="InterPro" id="IPR008012">
    <property type="entry name" value="Ump1"/>
</dbReference>
<evidence type="ECO:0000313" key="3">
    <source>
        <dbReference type="EMBL" id="CAY69054.1"/>
    </source>
</evidence>
<dbReference type="eggNOG" id="KOG3061">
    <property type="taxonomic scope" value="Eukaryota"/>
</dbReference>
<name>C4R0N0_KOMPG</name>
<evidence type="ECO:0000313" key="4">
    <source>
        <dbReference type="Proteomes" id="UP000000314"/>
    </source>
</evidence>
<dbReference type="GO" id="GO:0043248">
    <property type="term" value="P:proteasome assembly"/>
    <property type="evidence" value="ECO:0007669"/>
    <property type="project" value="EnsemblFungi"/>
</dbReference>
<dbReference type="PANTHER" id="PTHR12828:SF3">
    <property type="entry name" value="PROTEASOME MATURATION PROTEIN"/>
    <property type="match status" value="1"/>
</dbReference>
<dbReference type="Proteomes" id="UP000000314">
    <property type="component" value="Chromosome 2"/>
</dbReference>
<dbReference type="KEGG" id="ppa:PAS_chr2-1_0431"/>
<dbReference type="GeneID" id="8198899"/>
<keyword evidence="3" id="KW-0647">Proteasome</keyword>
<dbReference type="AlphaFoldDB" id="C4R0N0"/>
<dbReference type="GO" id="GO:0000502">
    <property type="term" value="C:proteasome complex"/>
    <property type="evidence" value="ECO:0007669"/>
    <property type="project" value="UniProtKB-KW"/>
</dbReference>
<dbReference type="GO" id="GO:0006511">
    <property type="term" value="P:ubiquitin-dependent protein catabolic process"/>
    <property type="evidence" value="ECO:0007669"/>
    <property type="project" value="EnsemblFungi"/>
</dbReference>
<proteinExistence type="inferred from homology"/>
<dbReference type="GO" id="GO:0005634">
    <property type="term" value="C:nucleus"/>
    <property type="evidence" value="ECO:0007669"/>
    <property type="project" value="EnsemblFungi"/>
</dbReference>
<comment type="similarity">
    <text evidence="2">Belongs to the POMP/UMP1 family.</text>
</comment>
<dbReference type="STRING" id="644223.C4R0N0"/>
<organism evidence="3 4">
    <name type="scientific">Komagataella phaffii (strain GS115 / ATCC 20864)</name>
    <name type="common">Yeast</name>
    <name type="synonym">Pichia pastoris</name>
    <dbReference type="NCBI Taxonomy" id="644223"/>
    <lineage>
        <taxon>Eukaryota</taxon>
        <taxon>Fungi</taxon>
        <taxon>Dikarya</taxon>
        <taxon>Ascomycota</taxon>
        <taxon>Saccharomycotina</taxon>
        <taxon>Pichiomycetes</taxon>
        <taxon>Pichiales</taxon>
        <taxon>Pichiaceae</taxon>
        <taxon>Komagataella</taxon>
    </lineage>
</organism>